<dbReference type="PANTHER" id="PTHR10574:SF406">
    <property type="entry name" value="LAMININ SUBUNIT ALPHA 5"/>
    <property type="match status" value="1"/>
</dbReference>
<keyword evidence="1 3" id="KW-1015">Disulfide bond</keyword>
<dbReference type="PROSITE" id="PS01248">
    <property type="entry name" value="EGF_LAM_1"/>
    <property type="match status" value="2"/>
</dbReference>
<feature type="disulfide bond" evidence="3">
    <location>
        <begin position="4"/>
        <end position="16"/>
    </location>
</feature>
<accession>A0ABD2QDA8</accession>
<comment type="caution">
    <text evidence="5">The sequence shown here is derived from an EMBL/GenBank/DDBJ whole genome shotgun (WGS) entry which is preliminary data.</text>
</comment>
<evidence type="ECO:0000313" key="5">
    <source>
        <dbReference type="EMBL" id="KAL3317529.1"/>
    </source>
</evidence>
<gene>
    <name evidence="5" type="ORF">Ciccas_003821</name>
</gene>
<name>A0ABD2QDA8_9PLAT</name>
<evidence type="ECO:0000256" key="3">
    <source>
        <dbReference type="PROSITE-ProRule" id="PRU00460"/>
    </source>
</evidence>
<reference evidence="5 6" key="1">
    <citation type="submission" date="2024-11" db="EMBL/GenBank/DDBJ databases">
        <title>Adaptive evolution of stress response genes in parasites aligns with host niche diversity.</title>
        <authorList>
            <person name="Hahn C."/>
            <person name="Resl P."/>
        </authorList>
    </citation>
    <scope>NUCLEOTIDE SEQUENCE [LARGE SCALE GENOMIC DNA]</scope>
    <source>
        <strain evidence="5">EGGRZ-B1_66</strain>
        <tissue evidence="5">Body</tissue>
    </source>
</reference>
<comment type="caution">
    <text evidence="3">Lacks conserved residue(s) required for the propagation of feature annotation.</text>
</comment>
<dbReference type="PANTHER" id="PTHR10574">
    <property type="entry name" value="NETRIN/LAMININ-RELATED"/>
    <property type="match status" value="1"/>
</dbReference>
<dbReference type="EMBL" id="JBJKFK010000371">
    <property type="protein sequence ID" value="KAL3317529.1"/>
    <property type="molecule type" value="Genomic_DNA"/>
</dbReference>
<proteinExistence type="predicted"/>
<evidence type="ECO:0000256" key="2">
    <source>
        <dbReference type="ARBA" id="ARBA00023292"/>
    </source>
</evidence>
<dbReference type="PRINTS" id="PR00011">
    <property type="entry name" value="EGFLAMININ"/>
</dbReference>
<dbReference type="SMART" id="SM00180">
    <property type="entry name" value="EGF_Lam"/>
    <property type="match status" value="2"/>
</dbReference>
<feature type="disulfide bond" evidence="3">
    <location>
        <begin position="6"/>
        <end position="23"/>
    </location>
</feature>
<feature type="disulfide bond" evidence="3">
    <location>
        <begin position="75"/>
        <end position="84"/>
    </location>
</feature>
<evidence type="ECO:0000313" key="6">
    <source>
        <dbReference type="Proteomes" id="UP001626550"/>
    </source>
</evidence>
<keyword evidence="6" id="KW-1185">Reference proteome</keyword>
<dbReference type="InterPro" id="IPR002049">
    <property type="entry name" value="LE_dom"/>
</dbReference>
<keyword evidence="2 3" id="KW-0424">Laminin EGF-like domain</keyword>
<feature type="domain" description="Laminin EGF-like" evidence="4">
    <location>
        <begin position="51"/>
        <end position="102"/>
    </location>
</feature>
<protein>
    <recommendedName>
        <fullName evidence="4">Laminin EGF-like domain-containing protein</fullName>
    </recommendedName>
</protein>
<dbReference type="PROSITE" id="PS50027">
    <property type="entry name" value="EGF_LAM_2"/>
    <property type="match status" value="2"/>
</dbReference>
<evidence type="ECO:0000259" key="4">
    <source>
        <dbReference type="PROSITE" id="PS50027"/>
    </source>
</evidence>
<evidence type="ECO:0000256" key="1">
    <source>
        <dbReference type="ARBA" id="ARBA00023157"/>
    </source>
</evidence>
<feature type="disulfide bond" evidence="3">
    <location>
        <begin position="25"/>
        <end position="34"/>
    </location>
</feature>
<organism evidence="5 6">
    <name type="scientific">Cichlidogyrus casuarinus</name>
    <dbReference type="NCBI Taxonomy" id="1844966"/>
    <lineage>
        <taxon>Eukaryota</taxon>
        <taxon>Metazoa</taxon>
        <taxon>Spiralia</taxon>
        <taxon>Lophotrochozoa</taxon>
        <taxon>Platyhelminthes</taxon>
        <taxon>Monogenea</taxon>
        <taxon>Monopisthocotylea</taxon>
        <taxon>Dactylogyridea</taxon>
        <taxon>Ancyrocephalidae</taxon>
        <taxon>Cichlidogyrus</taxon>
    </lineage>
</organism>
<dbReference type="AlphaFoldDB" id="A0ABD2QDA8"/>
<feature type="domain" description="Laminin EGF-like" evidence="4">
    <location>
        <begin position="4"/>
        <end position="50"/>
    </location>
</feature>
<dbReference type="InterPro" id="IPR050440">
    <property type="entry name" value="Laminin/Netrin_ECM"/>
</dbReference>
<sequence length="151" mass="16305">MSKCLCFEKGSKSTDCDSRTGVCQCQPNYTGEYCDACLEGYGDIAAGCPPCSCDGKGTRLDVREKCDRVTGECKCLPGVGGKRCDECRPGYYGMTSRQGCTRKLLASNDFVFKSVNAKMEPPQRKFATRIPANAFAEKGAIFPVTSVMNAS</sequence>
<dbReference type="Proteomes" id="UP001626550">
    <property type="component" value="Unassembled WGS sequence"/>
</dbReference>
<dbReference type="Pfam" id="PF00053">
    <property type="entry name" value="EGF_laminin"/>
    <property type="match status" value="2"/>
</dbReference>
<dbReference type="FunFam" id="2.10.25.10:FF:000082">
    <property type="entry name" value="Laminin subunit alpha 1"/>
    <property type="match status" value="1"/>
</dbReference>
<dbReference type="SUPFAM" id="SSF57196">
    <property type="entry name" value="EGF/Laminin"/>
    <property type="match status" value="2"/>
</dbReference>
<dbReference type="FunFam" id="2.10.25.10:FF:000105">
    <property type="entry name" value="laminin subunit gamma-1"/>
    <property type="match status" value="1"/>
</dbReference>
<dbReference type="CDD" id="cd00055">
    <property type="entry name" value="EGF_Lam"/>
    <property type="match status" value="2"/>
</dbReference>
<dbReference type="Gene3D" id="2.10.25.10">
    <property type="entry name" value="Laminin"/>
    <property type="match status" value="2"/>
</dbReference>